<keyword evidence="1" id="KW-1133">Transmembrane helix</keyword>
<gene>
    <name evidence="2" type="ORF">CLIT_11c01430</name>
</gene>
<accession>A0A069RDJ4</accession>
<feature type="transmembrane region" description="Helical" evidence="1">
    <location>
        <begin position="156"/>
        <end position="175"/>
    </location>
</feature>
<dbReference type="AlphaFoldDB" id="A0A069RDJ4"/>
<comment type="caution">
    <text evidence="2">The sequence shown here is derived from an EMBL/GenBank/DDBJ whole genome shotgun (WGS) entry which is preliminary data.</text>
</comment>
<name>A0A069RDJ4_PEPLI</name>
<keyword evidence="3" id="KW-1185">Reference proteome</keyword>
<feature type="transmembrane region" description="Helical" evidence="1">
    <location>
        <begin position="219"/>
        <end position="238"/>
    </location>
</feature>
<evidence type="ECO:0000313" key="3">
    <source>
        <dbReference type="Proteomes" id="UP000027946"/>
    </source>
</evidence>
<dbReference type="OrthoDB" id="8481923at2"/>
<reference evidence="2 3" key="1">
    <citation type="submission" date="2014-03" db="EMBL/GenBank/DDBJ databases">
        <title>Genome sequence of Clostridium litorale W6, DSM 5388.</title>
        <authorList>
            <person name="Poehlein A."/>
            <person name="Jagirdar A."/>
            <person name="Khonsari B."/>
            <person name="Chibani C.M."/>
            <person name="Gutierrez Gutierrez D.A."/>
            <person name="Davydova E."/>
            <person name="Alghaithi H.S."/>
            <person name="Nair K.P."/>
            <person name="Dhamotharan K."/>
            <person name="Chandran L."/>
            <person name="G W."/>
            <person name="Daniel R."/>
        </authorList>
    </citation>
    <scope>NUCLEOTIDE SEQUENCE [LARGE SCALE GENOMIC DNA]</scope>
    <source>
        <strain evidence="2 3">W6</strain>
    </source>
</reference>
<dbReference type="RefSeq" id="WP_038265082.1">
    <property type="nucleotide sequence ID" value="NZ_FSRH01000002.1"/>
</dbReference>
<keyword evidence="1" id="KW-0812">Transmembrane</keyword>
<evidence type="ECO:0000313" key="2">
    <source>
        <dbReference type="EMBL" id="KDR95114.1"/>
    </source>
</evidence>
<dbReference type="STRING" id="1121324.CLIT_11c01430"/>
<proteinExistence type="predicted"/>
<feature type="transmembrane region" description="Helical" evidence="1">
    <location>
        <begin position="103"/>
        <end position="123"/>
    </location>
</feature>
<dbReference type="InterPro" id="IPR025238">
    <property type="entry name" value="DUF4184"/>
</dbReference>
<organism evidence="2 3">
    <name type="scientific">Peptoclostridium litorale DSM 5388</name>
    <dbReference type="NCBI Taxonomy" id="1121324"/>
    <lineage>
        <taxon>Bacteria</taxon>
        <taxon>Bacillati</taxon>
        <taxon>Bacillota</taxon>
        <taxon>Clostridia</taxon>
        <taxon>Peptostreptococcales</taxon>
        <taxon>Peptoclostridiaceae</taxon>
        <taxon>Peptoclostridium</taxon>
    </lineage>
</organism>
<feature type="transmembrane region" description="Helical" evidence="1">
    <location>
        <begin position="56"/>
        <end position="74"/>
    </location>
</feature>
<sequence length="243" mass="27776">MPFTFEHPAAVLPLGLRRNRYVDFSAAVVGTMAPDFEYFIHFRPFQTVGHTILGQFYFNLPLIFMAAFIFHNLIKEAVISNLPSPYCERYAFLKYGRWKIDSLRSPIVFCYSALFGAFTHIFWDGFTHSTGFFVESIELLSNSKTMLGRSIPVYKLMQHGSTLMGFFLIAAYIILIQDKSCNFNQSEKSKDKLYYCGFTIILALTVDFVYFTLISSLSIGAFSINGVFIGIVISAILWRIKRT</sequence>
<dbReference type="Proteomes" id="UP000027946">
    <property type="component" value="Unassembled WGS sequence"/>
</dbReference>
<feature type="transmembrane region" description="Helical" evidence="1">
    <location>
        <begin position="195"/>
        <end position="213"/>
    </location>
</feature>
<dbReference type="EMBL" id="JJMM01000011">
    <property type="protein sequence ID" value="KDR95114.1"/>
    <property type="molecule type" value="Genomic_DNA"/>
</dbReference>
<dbReference type="Pfam" id="PF13803">
    <property type="entry name" value="DUF4184"/>
    <property type="match status" value="1"/>
</dbReference>
<protein>
    <submittedName>
        <fullName evidence="2">Putative membrane protein</fullName>
    </submittedName>
</protein>
<keyword evidence="1" id="KW-0472">Membrane</keyword>
<dbReference type="eggNOG" id="ENOG502ZRTK">
    <property type="taxonomic scope" value="Bacteria"/>
</dbReference>
<evidence type="ECO:0000256" key="1">
    <source>
        <dbReference type="SAM" id="Phobius"/>
    </source>
</evidence>